<evidence type="ECO:0000256" key="1">
    <source>
        <dbReference type="SAM" id="MobiDB-lite"/>
    </source>
</evidence>
<comment type="caution">
    <text evidence="2">The sequence shown here is derived from an EMBL/GenBank/DDBJ whole genome shotgun (WGS) entry which is preliminary data.</text>
</comment>
<accession>A0A931M188</accession>
<dbReference type="InterPro" id="IPR006311">
    <property type="entry name" value="TAT_signal"/>
</dbReference>
<dbReference type="EMBL" id="JACOSL010000051">
    <property type="protein sequence ID" value="MBI1757076.1"/>
    <property type="molecule type" value="Genomic_DNA"/>
</dbReference>
<dbReference type="PROSITE" id="PS51318">
    <property type="entry name" value="TAT"/>
    <property type="match status" value="1"/>
</dbReference>
<evidence type="ECO:0000313" key="2">
    <source>
        <dbReference type="EMBL" id="MBI1757076.1"/>
    </source>
</evidence>
<name>A0A931M188_FIMGI</name>
<feature type="region of interest" description="Disordered" evidence="1">
    <location>
        <begin position="581"/>
        <end position="602"/>
    </location>
</feature>
<reference evidence="2" key="1">
    <citation type="submission" date="2020-07" db="EMBL/GenBank/DDBJ databases">
        <title>Huge and variable diversity of episymbiotic CPR bacteria and DPANN archaea in groundwater ecosystems.</title>
        <authorList>
            <person name="He C.Y."/>
            <person name="Keren R."/>
            <person name="Whittaker M."/>
            <person name="Farag I.F."/>
            <person name="Doudna J."/>
            <person name="Cate J.H.D."/>
            <person name="Banfield J.F."/>
        </authorList>
    </citation>
    <scope>NUCLEOTIDE SEQUENCE</scope>
    <source>
        <strain evidence="2">NC_groundwater_17_Pr7_B-0.1um_64_12</strain>
    </source>
</reference>
<organism evidence="2 3">
    <name type="scientific">Fimbriimonas ginsengisoli</name>
    <dbReference type="NCBI Taxonomy" id="1005039"/>
    <lineage>
        <taxon>Bacteria</taxon>
        <taxon>Bacillati</taxon>
        <taxon>Armatimonadota</taxon>
        <taxon>Fimbriimonadia</taxon>
        <taxon>Fimbriimonadales</taxon>
        <taxon>Fimbriimonadaceae</taxon>
        <taxon>Fimbriimonas</taxon>
    </lineage>
</organism>
<dbReference type="Proteomes" id="UP000727962">
    <property type="component" value="Unassembled WGS sequence"/>
</dbReference>
<feature type="compositionally biased region" description="Pro residues" evidence="1">
    <location>
        <begin position="581"/>
        <end position="590"/>
    </location>
</feature>
<dbReference type="AlphaFoldDB" id="A0A931M188"/>
<gene>
    <name evidence="2" type="ORF">HYR64_08235</name>
</gene>
<evidence type="ECO:0000313" key="3">
    <source>
        <dbReference type="Proteomes" id="UP000727962"/>
    </source>
</evidence>
<sequence length="602" mass="62459">MEKVTGISRRELMRAMSLGAAALSVRGLKALALEQPGAWAGFRSAAINATNLAIQDFKLKAFFSDVQIMAVAAIGGKLNGPELAPVMLAELTRAKVPTNIAQAFSAAVSEAWHEWRVGVSVPGLPWYPAFAAFPGPMAPPMPNVPMPIGACVSRGLGALQIDSLANRIVTKLGTAAASTEAKSAVRDFAMWFSLSFTVWSMSAPVMLVMGKGPVPTFAPPYVPVGPVVMGDIIAAPGHLMNGVFGLPEAPTFVIYNQMDTTVGPTTQAKLVNGSIRVAQATTELEGTVRLGFRANPNAHLTIQDGRAVLGKAPSPVRLGGIRRAGDATGAVMARPLSSSSLPGPFTTLHGEGKLEVTFGEVTLGLPHGMANVKPDGAISFTGGSLPVLGAPFVVGPGSRLTASELALHGFVNFPVTPVTDVVLNFTQRGVRGTGKVNAFGHLITLNLYRNTRFMLAGSGEYAGKGTAWQGVPGAPGLEFQAANPRISLSISGPTISPLLRIGKLTVRSVATKPDGSHWSQADLVDVAVTPTPTGPVPIPWPNLPQPTDIFAASRQAAQQAANLLPPGPRASALAKALQEFPSPPAIPKPPATSTFKVGSILG</sequence>
<protein>
    <submittedName>
        <fullName evidence="2">Uncharacterized protein</fullName>
    </submittedName>
</protein>
<proteinExistence type="predicted"/>